<reference evidence="1" key="3">
    <citation type="submission" date="2019-03" db="EMBL/GenBank/DDBJ databases">
        <authorList>
            <person name="Whitman W."/>
            <person name="Huntemann M."/>
            <person name="Clum A."/>
            <person name="Pillay M."/>
            <person name="Palaniappan K."/>
            <person name="Varghese N."/>
            <person name="Mikhailova N."/>
            <person name="Stamatis D."/>
            <person name="Reddy T."/>
            <person name="Daum C."/>
            <person name="Shapiro N."/>
            <person name="Ivanova N."/>
            <person name="Kyrpides N."/>
            <person name="Woyke T."/>
        </authorList>
    </citation>
    <scope>NUCLEOTIDE SEQUENCE</scope>
    <source>
        <strain evidence="1">P5626</strain>
    </source>
</reference>
<gene>
    <name evidence="2" type="ORF">D0809_24115</name>
    <name evidence="1" type="ORF">EV142_1197</name>
</gene>
<reference evidence="2 4" key="2">
    <citation type="journal article" date="2018" name="Syst. Appl. Microbiol.">
        <title>Flavobacterium circumlabens sp. nov. and Flavobacterium cupreum sp. nov., two psychrotrophic species isolated from Antarctic environmental samples.</title>
        <authorList>
            <person name="Kralova S."/>
            <person name="Busse H.J."/>
            <person name="Svec P."/>
            <person name="Maslanova I."/>
            <person name="Stankova E."/>
            <person name="Bartak M."/>
            <person name="Sedlacek I."/>
        </authorList>
    </citation>
    <scope>NUCLEOTIDE SEQUENCE [LARGE SCALE GENOMIC DNA]</scope>
    <source>
        <strain evidence="2 4">CCM 8828</strain>
    </source>
</reference>
<organism evidence="2 4">
    <name type="scientific">Flavobacterium circumlabens</name>
    <dbReference type="NCBI Taxonomy" id="2133765"/>
    <lineage>
        <taxon>Bacteria</taxon>
        <taxon>Pseudomonadati</taxon>
        <taxon>Bacteroidota</taxon>
        <taxon>Flavobacteriia</taxon>
        <taxon>Flavobacteriales</taxon>
        <taxon>Flavobacteriaceae</taxon>
        <taxon>Flavobacterium</taxon>
    </lineage>
</organism>
<dbReference type="Proteomes" id="UP000295270">
    <property type="component" value="Unassembled WGS sequence"/>
</dbReference>
<evidence type="ECO:0000313" key="3">
    <source>
        <dbReference type="Proteomes" id="UP000295270"/>
    </source>
</evidence>
<sequence length="135" mass="15977">MKKLKIRLLLFGILVLIVLSCNRKSEIVNIIRTNNNEYWKYKNTCGGGRGLYFKFNNNGQYDKYSKYINDGFELSNNDGDLISDKRTWSVKNDSVFILDSEEYEIESYTSKQIILTYYHYKEKNKKCKVTLIKVK</sequence>
<evidence type="ECO:0000313" key="1">
    <source>
        <dbReference type="EMBL" id="TCN49912.1"/>
    </source>
</evidence>
<dbReference type="Proteomes" id="UP000298340">
    <property type="component" value="Unassembled WGS sequence"/>
</dbReference>
<evidence type="ECO:0008006" key="5">
    <source>
        <dbReference type="Google" id="ProtNLM"/>
    </source>
</evidence>
<dbReference type="RefSeq" id="WP_132038343.1">
    <property type="nucleotide sequence ID" value="NZ_QWDN01000018.1"/>
</dbReference>
<dbReference type="AlphaFoldDB" id="A0A4Y7U5I9"/>
<keyword evidence="3" id="KW-1185">Reference proteome</keyword>
<name>A0A4Y7U5I9_9FLAO</name>
<dbReference type="PROSITE" id="PS51257">
    <property type="entry name" value="PROKAR_LIPOPROTEIN"/>
    <property type="match status" value="1"/>
</dbReference>
<comment type="caution">
    <text evidence="2">The sequence shown here is derived from an EMBL/GenBank/DDBJ whole genome shotgun (WGS) entry which is preliminary data.</text>
</comment>
<dbReference type="OrthoDB" id="1376790at2"/>
<dbReference type="EMBL" id="QWDN01000018">
    <property type="protein sequence ID" value="TEB41703.1"/>
    <property type="molecule type" value="Genomic_DNA"/>
</dbReference>
<evidence type="ECO:0000313" key="4">
    <source>
        <dbReference type="Proteomes" id="UP000298340"/>
    </source>
</evidence>
<reference evidence="1 3" key="1">
    <citation type="journal article" date="2015" name="Stand. Genomic Sci.">
        <title>Genomic Encyclopedia of Bacterial and Archaeal Type Strains, Phase III: the genomes of soil and plant-associated and newly described type strains.</title>
        <authorList>
            <person name="Whitman W.B."/>
            <person name="Woyke T."/>
            <person name="Klenk H.P."/>
            <person name="Zhou Y."/>
            <person name="Lilburn T.G."/>
            <person name="Beck B.J."/>
            <person name="De Vos P."/>
            <person name="Vandamme P."/>
            <person name="Eisen J.A."/>
            <person name="Garrity G."/>
            <person name="Hugenholtz P."/>
            <person name="Kyrpides N.C."/>
        </authorList>
    </citation>
    <scope>NUCLEOTIDE SEQUENCE [LARGE SCALE GENOMIC DNA]</scope>
    <source>
        <strain evidence="1 3">P5626</strain>
    </source>
</reference>
<accession>A0A4Y7U5I9</accession>
<dbReference type="EMBL" id="SLWA01000019">
    <property type="protein sequence ID" value="TCN49912.1"/>
    <property type="molecule type" value="Genomic_DNA"/>
</dbReference>
<protein>
    <recommendedName>
        <fullName evidence="5">Lipocalin-like domain-containing protein</fullName>
    </recommendedName>
</protein>
<evidence type="ECO:0000313" key="2">
    <source>
        <dbReference type="EMBL" id="TEB41703.1"/>
    </source>
</evidence>
<proteinExistence type="predicted"/>